<dbReference type="OrthoDB" id="2614436at2"/>
<accession>A0A1I5TUB2</accession>
<proteinExistence type="predicted"/>
<dbReference type="InterPro" id="IPR025450">
    <property type="entry name" value="YndJ-like"/>
</dbReference>
<feature type="transmembrane region" description="Helical" evidence="1">
    <location>
        <begin position="178"/>
        <end position="198"/>
    </location>
</feature>
<dbReference type="Pfam" id="PF14158">
    <property type="entry name" value="YndJ"/>
    <property type="match status" value="1"/>
</dbReference>
<dbReference type="STRING" id="1884432.SAMN05518683_11180"/>
<feature type="transmembrane region" description="Helical" evidence="1">
    <location>
        <begin position="147"/>
        <end position="166"/>
    </location>
</feature>
<feature type="transmembrane region" description="Helical" evidence="1">
    <location>
        <begin position="276"/>
        <end position="294"/>
    </location>
</feature>
<sequence length="554" mass="61875">MTKRRTLLPGVFSFILWAAFAQPGLIETALAAAFFLIVPAVLILSAVSFPGRADVCWFAAAWSGALSMMLDTEVSAALLAAVWFLFTGYTAWKGLIRWMARGMAPLEETAVDAGLVYSVVGGVWFVLSRAGSASWLPYTDVIVDLTAVHFHYAAFLLPVLTGALGRYHFRYHASGSRFSYRVLTAGVLSGPVLTAVAVDQGPPLEAVLVGIYVVFLYWFAAWSMKESFFMPLLSKITITVSSLVLLGTMTLSILYSTGRAIGYQIIGIAEMIPWHGAWNAFAFSTIALIGWAVVSPDPRAVYASFPISGIRGKARIAEKMEQNQPLKETDGLISSWDLYAGERFHPEKLDPLVSAFHTHTKQYRMKADIQWRFSFMYRVSSFFTGKIKQLNIPASGKREINGNVYKMEKSEDGHAAPRVWIRSLADTGRPVFTAVYGCHRKEEVTYFNIALPLPAGVMTGILRPEHKEDGALVLTSRKQPDLRGDEGIYVTIGRWTWKTPLQETFHMHQTKENQLKADHTMTIGRFRFLTITYHLPLVEHQEKRHDGAERFEDV</sequence>
<keyword evidence="1" id="KW-1133">Transmembrane helix</keyword>
<keyword evidence="1" id="KW-0812">Transmembrane</keyword>
<feature type="transmembrane region" description="Helical" evidence="1">
    <location>
        <begin position="31"/>
        <end position="48"/>
    </location>
</feature>
<keyword evidence="1" id="KW-0472">Membrane</keyword>
<protein>
    <submittedName>
        <fullName evidence="2">YndJ-like protein</fullName>
    </submittedName>
</protein>
<dbReference type="EMBL" id="FOXD01000011">
    <property type="protein sequence ID" value="SFP86187.1"/>
    <property type="molecule type" value="Genomic_DNA"/>
</dbReference>
<gene>
    <name evidence="2" type="ORF">SAMN05518683_11180</name>
</gene>
<feature type="transmembrane region" description="Helical" evidence="1">
    <location>
        <begin position="204"/>
        <end position="224"/>
    </location>
</feature>
<name>A0A1I5TUB2_9BACI</name>
<evidence type="ECO:0000256" key="1">
    <source>
        <dbReference type="SAM" id="Phobius"/>
    </source>
</evidence>
<keyword evidence="3" id="KW-1185">Reference proteome</keyword>
<organism evidence="2 3">
    <name type="scientific">Salibacterium halotolerans</name>
    <dbReference type="NCBI Taxonomy" id="1884432"/>
    <lineage>
        <taxon>Bacteria</taxon>
        <taxon>Bacillati</taxon>
        <taxon>Bacillota</taxon>
        <taxon>Bacilli</taxon>
        <taxon>Bacillales</taxon>
        <taxon>Bacillaceae</taxon>
    </lineage>
</organism>
<feature type="transmembrane region" description="Helical" evidence="1">
    <location>
        <begin position="108"/>
        <end position="127"/>
    </location>
</feature>
<reference evidence="3" key="1">
    <citation type="submission" date="2016-10" db="EMBL/GenBank/DDBJ databases">
        <authorList>
            <person name="Varghese N."/>
            <person name="Submissions S."/>
        </authorList>
    </citation>
    <scope>NUCLEOTIDE SEQUENCE [LARGE SCALE GENOMIC DNA]</scope>
    <source>
        <strain evidence="3">S7</strain>
    </source>
</reference>
<dbReference type="RefSeq" id="WP_093337454.1">
    <property type="nucleotide sequence ID" value="NZ_FOXD01000011.1"/>
</dbReference>
<evidence type="ECO:0000313" key="2">
    <source>
        <dbReference type="EMBL" id="SFP86187.1"/>
    </source>
</evidence>
<evidence type="ECO:0000313" key="3">
    <source>
        <dbReference type="Proteomes" id="UP000198892"/>
    </source>
</evidence>
<feature type="transmembrane region" description="Helical" evidence="1">
    <location>
        <begin position="236"/>
        <end position="256"/>
    </location>
</feature>
<dbReference type="AlphaFoldDB" id="A0A1I5TUB2"/>
<dbReference type="Proteomes" id="UP000198892">
    <property type="component" value="Unassembled WGS sequence"/>
</dbReference>
<feature type="transmembrane region" description="Helical" evidence="1">
    <location>
        <begin position="76"/>
        <end position="96"/>
    </location>
</feature>